<evidence type="ECO:0000313" key="1">
    <source>
        <dbReference type="EMBL" id="MBO1860283.1"/>
    </source>
</evidence>
<evidence type="ECO:0000313" key="3">
    <source>
        <dbReference type="Proteomes" id="UP000664702"/>
    </source>
</evidence>
<dbReference type="Proteomes" id="UP000664702">
    <property type="component" value="Chromosome"/>
</dbReference>
<dbReference type="InterPro" id="IPR027417">
    <property type="entry name" value="P-loop_NTPase"/>
</dbReference>
<dbReference type="EMBL" id="JAGEMI010000001">
    <property type="protein sequence ID" value="MBO1860283.1"/>
    <property type="molecule type" value="Genomic_DNA"/>
</dbReference>
<dbReference type="Gene3D" id="3.30.420.240">
    <property type="match status" value="1"/>
</dbReference>
<organism evidence="1">
    <name type="scientific">Bradyrhizobium barranii subsp. barranii</name>
    <dbReference type="NCBI Taxonomy" id="2823807"/>
    <lineage>
        <taxon>Bacteria</taxon>
        <taxon>Pseudomonadati</taxon>
        <taxon>Pseudomonadota</taxon>
        <taxon>Alphaproteobacteria</taxon>
        <taxon>Hyphomicrobiales</taxon>
        <taxon>Nitrobacteraceae</taxon>
        <taxon>Bradyrhizobium</taxon>
        <taxon>Bradyrhizobium barranii</taxon>
    </lineage>
</organism>
<dbReference type="KEGG" id="bban:J4G43_002345"/>
<name>A0A939M0H7_9BRAD</name>
<reference evidence="2 3" key="2">
    <citation type="journal article" date="2022" name="Int. J. Syst. Evol. Microbiol.">
        <title>Strains of Bradyrhizobium barranii sp. nov. associated with legumes native to Canada are symbionts of soybeans and belong to different subspecies (subsp. barranii subsp. nov. and subsp. apii subsp. nov.) and symbiovars (sv. glycinearum and sv. septentrionale).</title>
        <authorList>
            <person name="Bromfield E.S.P."/>
            <person name="Cloutier S."/>
            <person name="Wasai-Hara S."/>
            <person name="Minamisawa K."/>
        </authorList>
    </citation>
    <scope>NUCLEOTIDE SEQUENCE [LARGE SCALE GENOMIC DNA]</scope>
    <source>
        <strain evidence="2 3">144S4</strain>
    </source>
</reference>
<protein>
    <recommendedName>
        <fullName evidence="4">Terminase</fullName>
    </recommendedName>
</protein>
<reference evidence="1" key="1">
    <citation type="submission" date="2021-03" db="EMBL/GenBank/DDBJ databases">
        <title>Whole Genome Sequence of Bradyrhizobium sp. Strain 144S4.</title>
        <authorList>
            <person name="Bromfield E.S.P."/>
            <person name="Cloutier S."/>
        </authorList>
    </citation>
    <scope>NUCLEOTIDE SEQUENCE [LARGE SCALE GENOMIC DNA]</scope>
    <source>
        <strain evidence="1">144S4</strain>
    </source>
</reference>
<sequence>MAIHSIDMTHWTDSISGVLDHAERLDGDLEYFAEHYLKIRPKAGGVVPFKFNPVQRKLHAIIEEQRAKTGMVRIVVLKARQEGVSTYVAGRYYHKTIKKPGFLTAIVAHEKPAVRNLFGLVKRMHDLMPDDMRPVTGASNAEELKFSNIDSGYLVSVATEDGAGRSSTAQALHASEAAFWVNLKEQLAALMETVPDLPDTEIIVETTGNQFGDEFHQFWCKALAGENSFLAVFLPWSEDPTYRKALPDDFEMSTEEKQLAELHKLDAEQIYWRRCKIADKGDINYFKREYPLTPDEAFLASSFDSFIPHELVLRARKSDHKGTGPLIVGVDPARFGADSTAIAWRRGSSIEKIEKRHGLDTMQVAGWVAQIMRDDKPAKVNIDVGGLGAGIYDRLVEQGYGGSFGSGLLNAVNFGSKPVEPPPLDDSGKPSGGPANRRAEMWSHLKTALEGANFSLPDSDSLQTDICGPGFRYMSDGRLVLESKDDMKKRGMPSPDEGDAVALCFSEPGGAPVVANSNFNRPIVYRDMGIV</sequence>
<dbReference type="EMBL" id="CP086136">
    <property type="protein sequence ID" value="UEM13216.1"/>
    <property type="molecule type" value="Genomic_DNA"/>
</dbReference>
<dbReference type="RefSeq" id="WP_208083948.1">
    <property type="nucleotide sequence ID" value="NZ_CP086136.1"/>
</dbReference>
<dbReference type="Gene3D" id="3.40.50.300">
    <property type="entry name" value="P-loop containing nucleotide triphosphate hydrolases"/>
    <property type="match status" value="1"/>
</dbReference>
<gene>
    <name evidence="2" type="ORF">J4G43_002345</name>
    <name evidence="1" type="ORF">J4G43_04595</name>
</gene>
<evidence type="ECO:0000313" key="2">
    <source>
        <dbReference type="EMBL" id="UEM13216.1"/>
    </source>
</evidence>
<proteinExistence type="predicted"/>
<dbReference type="AlphaFoldDB" id="A0A939M0H7"/>
<evidence type="ECO:0008006" key="4">
    <source>
        <dbReference type="Google" id="ProtNLM"/>
    </source>
</evidence>
<accession>A0A939M0H7</accession>